<dbReference type="PROSITE" id="PS51257">
    <property type="entry name" value="PROKAR_LIPOPROTEIN"/>
    <property type="match status" value="1"/>
</dbReference>
<name>L7U020_MYXSD</name>
<dbReference type="EMBL" id="CP004025">
    <property type="protein sequence ID" value="AGC42126.1"/>
    <property type="molecule type" value="Genomic_DNA"/>
</dbReference>
<keyword evidence="2" id="KW-0449">Lipoprotein</keyword>
<gene>
    <name evidence="2" type="ordered locus">MYSTI_00777</name>
</gene>
<dbReference type="AlphaFoldDB" id="L7U020"/>
<evidence type="ECO:0000313" key="3">
    <source>
        <dbReference type="Proteomes" id="UP000011131"/>
    </source>
</evidence>
<dbReference type="HOGENOM" id="CLU_535176_0_0_7"/>
<dbReference type="RefSeq" id="WP_015346389.1">
    <property type="nucleotide sequence ID" value="NC_020126.1"/>
</dbReference>
<evidence type="ECO:0000256" key="1">
    <source>
        <dbReference type="SAM" id="MobiDB-lite"/>
    </source>
</evidence>
<protein>
    <submittedName>
        <fullName evidence="2">Putative lipoprotein</fullName>
    </submittedName>
</protein>
<keyword evidence="3" id="KW-1185">Reference proteome</keyword>
<reference evidence="2 3" key="1">
    <citation type="journal article" date="2013" name="Genome Announc.">
        <title>Complete genome sequence of Myxococcus stipitatus strain DSM 14675, a fruiting myxobacterium.</title>
        <authorList>
            <person name="Huntley S."/>
            <person name="Kneip S."/>
            <person name="Treuner-Lange A."/>
            <person name="Sogaard-Andersen L."/>
        </authorList>
    </citation>
    <scope>NUCLEOTIDE SEQUENCE [LARGE SCALE GENOMIC DNA]</scope>
    <source>
        <strain evidence="3">DSM 14675 / JCM 12634 / Mx s8</strain>
    </source>
</reference>
<sequence>MHLSRKSFVLGAACVSWLVGCGAGPGESNEFQGGVTPVVTGPSAPGDGTWMGEAVTDGCAPDAGPPSDGGSPTDAGTPSDVVFVKRLTRFHTSVGIAERAEDLSASPPEILVHDGANFLVIQGSAAPGGWRFSGVPEGTYYLSSGSRYVVTDAREVDIGTNHVGRPDVVHVETGTGGSMPLQLNLLNLAPWQAGSRLHLNSTQVEFMGEVSLFEDVAPGSTSLNTSAADFSSSVAMTLPVLEGDKGDRFYVNQVSPFPAGRTPDGRALTFYSVERSLEVASLDFVPDGFSPLPVTGRLMPAKVREFPMEWRLPTFAQWTSDVHPNATPSSANFYVSPTPYGVDESWLGYAGELLSLRIPAGSIFDYTGRLKFGNPYPASWGVLSNLSFGYRVTETVPDGSGRSVTLSATNGGFDTLDSAIAGPVVPRMSPPRVLTIDGLKASTPREVGTASPVIAWERPVLGTPDSYRVGLFRYDTNLGMTLPAGYIYMPGSVNQVRLPPDMLQPDSIYFIRVTAVSAPRYDVKRSPFKSADRMPHYSADALSSLFTTP</sequence>
<accession>L7U020</accession>
<feature type="region of interest" description="Disordered" evidence="1">
    <location>
        <begin position="43"/>
        <end position="78"/>
    </location>
</feature>
<dbReference type="Proteomes" id="UP000011131">
    <property type="component" value="Chromosome"/>
</dbReference>
<dbReference type="KEGG" id="msd:MYSTI_00777"/>
<organism evidence="2 3">
    <name type="scientific">Myxococcus stipitatus (strain DSM 14675 / JCM 12634 / Mx s8)</name>
    <dbReference type="NCBI Taxonomy" id="1278073"/>
    <lineage>
        <taxon>Bacteria</taxon>
        <taxon>Pseudomonadati</taxon>
        <taxon>Myxococcota</taxon>
        <taxon>Myxococcia</taxon>
        <taxon>Myxococcales</taxon>
        <taxon>Cystobacterineae</taxon>
        <taxon>Myxococcaceae</taxon>
        <taxon>Myxococcus</taxon>
    </lineage>
</organism>
<feature type="compositionally biased region" description="Low complexity" evidence="1">
    <location>
        <begin position="57"/>
        <end position="76"/>
    </location>
</feature>
<evidence type="ECO:0000313" key="2">
    <source>
        <dbReference type="EMBL" id="AGC42126.1"/>
    </source>
</evidence>
<proteinExistence type="predicted"/>
<dbReference type="eggNOG" id="COG3468">
    <property type="taxonomic scope" value="Bacteria"/>
</dbReference>
<dbReference type="PATRIC" id="fig|1278073.3.peg.807"/>